<evidence type="ECO:0000256" key="2">
    <source>
        <dbReference type="SAM" id="SignalP"/>
    </source>
</evidence>
<sequence length="193" mass="18477">MRFALALVSGLAAAVSAQTNSMSADPATASAPACLKKCALGDVNCQSHCITVPNPNEQQVNDTTKCTAACPQGKGSPEETQKYAACVQGCISKHYYASSEGTPQATGGSGGNGGDGGDGSSNTFAAPTSAASATATGGATSAASASSSSGSGSQTQTKTSTSAAATSTNAAPGMTTFGATGALVGAFAALFVL</sequence>
<dbReference type="Proteomes" id="UP001562357">
    <property type="component" value="Unassembled WGS sequence"/>
</dbReference>
<gene>
    <name evidence="3" type="primary">g5769</name>
    <name evidence="3" type="ORF">EsDP_00005769</name>
</gene>
<protein>
    <recommendedName>
        <fullName evidence="5">HFB protein</fullName>
    </recommendedName>
</protein>
<proteinExistence type="predicted"/>
<evidence type="ECO:0000313" key="4">
    <source>
        <dbReference type="Proteomes" id="UP001562357"/>
    </source>
</evidence>
<reference evidence="4" key="1">
    <citation type="submission" date="2024-06" db="EMBL/GenBank/DDBJ databases">
        <title>Draft Genome Sequences of Epichloe bromicola Strains Isolated from Elymus ciliaris.</title>
        <authorList>
            <consortium name="Epichloe bromicola genome sequencing consortium"/>
            <person name="Miura A."/>
            <person name="Imano S."/>
            <person name="Ashida A."/>
            <person name="Sato I."/>
            <person name="Chiba S."/>
            <person name="Tanaka A."/>
            <person name="Camagna M."/>
            <person name="Takemoto D."/>
        </authorList>
    </citation>
    <scope>NUCLEOTIDE SEQUENCE [LARGE SCALE GENOMIC DNA]</scope>
    <source>
        <strain evidence="4">DP</strain>
    </source>
</reference>
<keyword evidence="4" id="KW-1185">Reference proteome</keyword>
<feature type="signal peptide" evidence="2">
    <location>
        <begin position="1"/>
        <end position="17"/>
    </location>
</feature>
<keyword evidence="2" id="KW-0732">Signal</keyword>
<evidence type="ECO:0000256" key="1">
    <source>
        <dbReference type="SAM" id="MobiDB-lite"/>
    </source>
</evidence>
<comment type="caution">
    <text evidence="3">The sequence shown here is derived from an EMBL/GenBank/DDBJ whole genome shotgun (WGS) entry which is preliminary data.</text>
</comment>
<feature type="region of interest" description="Disordered" evidence="1">
    <location>
        <begin position="101"/>
        <end position="170"/>
    </location>
</feature>
<evidence type="ECO:0000313" key="3">
    <source>
        <dbReference type="EMBL" id="GAB0137509.1"/>
    </source>
</evidence>
<dbReference type="EMBL" id="BAAFGZ010000286">
    <property type="protein sequence ID" value="GAB0137509.1"/>
    <property type="molecule type" value="Genomic_DNA"/>
</dbReference>
<organism evidence="3 4">
    <name type="scientific">Epichloe bromicola</name>
    <dbReference type="NCBI Taxonomy" id="79588"/>
    <lineage>
        <taxon>Eukaryota</taxon>
        <taxon>Fungi</taxon>
        <taxon>Dikarya</taxon>
        <taxon>Ascomycota</taxon>
        <taxon>Pezizomycotina</taxon>
        <taxon>Sordariomycetes</taxon>
        <taxon>Hypocreomycetidae</taxon>
        <taxon>Hypocreales</taxon>
        <taxon>Clavicipitaceae</taxon>
        <taxon>Epichloe</taxon>
    </lineage>
</organism>
<name>A0ABQ0CVN8_9HYPO</name>
<feature type="compositionally biased region" description="Gly residues" evidence="1">
    <location>
        <begin position="107"/>
        <end position="119"/>
    </location>
</feature>
<feature type="chain" id="PRO_5045590000" description="HFB protein" evidence="2">
    <location>
        <begin position="18"/>
        <end position="193"/>
    </location>
</feature>
<feature type="compositionally biased region" description="Low complexity" evidence="1">
    <location>
        <begin position="120"/>
        <end position="170"/>
    </location>
</feature>
<evidence type="ECO:0008006" key="5">
    <source>
        <dbReference type="Google" id="ProtNLM"/>
    </source>
</evidence>
<accession>A0ABQ0CVN8</accession>